<keyword evidence="11" id="KW-0969">Cilium</keyword>
<evidence type="ECO:0000313" key="12">
    <source>
        <dbReference type="Proteomes" id="UP000240996"/>
    </source>
</evidence>
<dbReference type="SUPFAM" id="SSF117143">
    <property type="entry name" value="Flagellar hook protein flgE"/>
    <property type="match status" value="1"/>
</dbReference>
<evidence type="ECO:0000256" key="5">
    <source>
        <dbReference type="ARBA" id="ARBA00040228"/>
    </source>
</evidence>
<evidence type="ECO:0000259" key="8">
    <source>
        <dbReference type="Pfam" id="PF00460"/>
    </source>
</evidence>
<evidence type="ECO:0000256" key="3">
    <source>
        <dbReference type="ARBA" id="ARBA00023143"/>
    </source>
</evidence>
<dbReference type="NCBIfam" id="NF009280">
    <property type="entry name" value="PRK12640.1"/>
    <property type="match status" value="1"/>
</dbReference>
<sequence length="250" mass="25935">MDKLVYTAATGLRAHMAAQSAIANNMANASTTGFRADRVVFDRIDLKGGGQQFEARAPTSEEVTDADRAPGAIQTTGRPLDVAVTGATAWLAVQASDGSEAYTRRGDLEIAPSGVLQTGDGFPVMGSGGPITIPPYDTLSIAGDGTISIVPQGGDANAPQVIDKLKLADTKGSDTVKGLDNLLRVRGGGVLPEDLDAKVQGGAIEGSNVNMTQALVDMIENQRSYEVQANMLKSAKDMDESGASLMRLPS</sequence>
<feature type="domain" description="Flagellar basal-body/hook protein C-terminal" evidence="9">
    <location>
        <begin position="201"/>
        <end position="245"/>
    </location>
</feature>
<evidence type="ECO:0000259" key="10">
    <source>
        <dbReference type="Pfam" id="PF22692"/>
    </source>
</evidence>
<dbReference type="InterPro" id="IPR010930">
    <property type="entry name" value="Flg_bb/hook_C_dom"/>
</dbReference>
<dbReference type="AlphaFoldDB" id="A0A2T4YW44"/>
<feature type="region of interest" description="Disordered" evidence="7">
    <location>
        <begin position="51"/>
        <end position="74"/>
    </location>
</feature>
<dbReference type="PANTHER" id="PTHR30435:SF18">
    <property type="entry name" value="FLAGELLAR BASAL-BODY ROD PROTEIN FLGF"/>
    <property type="match status" value="1"/>
</dbReference>
<evidence type="ECO:0000256" key="4">
    <source>
        <dbReference type="ARBA" id="ARBA00038560"/>
    </source>
</evidence>
<evidence type="ECO:0000256" key="1">
    <source>
        <dbReference type="ARBA" id="ARBA00004117"/>
    </source>
</evidence>
<dbReference type="Proteomes" id="UP000240996">
    <property type="component" value="Unassembled WGS sequence"/>
</dbReference>
<feature type="domain" description="Flagellar basal body rod protein N-terminal" evidence="8">
    <location>
        <begin position="6"/>
        <end position="35"/>
    </location>
</feature>
<evidence type="ECO:0000259" key="9">
    <source>
        <dbReference type="Pfam" id="PF06429"/>
    </source>
</evidence>
<keyword evidence="3 6" id="KW-0975">Bacterial flagellum</keyword>
<dbReference type="PANTHER" id="PTHR30435">
    <property type="entry name" value="FLAGELLAR PROTEIN"/>
    <property type="match status" value="1"/>
</dbReference>
<comment type="caution">
    <text evidence="11">The sequence shown here is derived from an EMBL/GenBank/DDBJ whole genome shotgun (WGS) entry which is preliminary data.</text>
</comment>
<dbReference type="RefSeq" id="WP_031394683.1">
    <property type="nucleotide sequence ID" value="NZ_CP128316.1"/>
</dbReference>
<dbReference type="InterPro" id="IPR020013">
    <property type="entry name" value="Flagellar_FlgE/F/G"/>
</dbReference>
<dbReference type="InterPro" id="IPR001444">
    <property type="entry name" value="Flag_bb_rod_N"/>
</dbReference>
<keyword evidence="11" id="KW-0282">Flagellum</keyword>
<dbReference type="Pfam" id="PF06429">
    <property type="entry name" value="Flg_bbr_C"/>
    <property type="match status" value="1"/>
</dbReference>
<feature type="domain" description="Flagellar hook protein FlgE/F/G-like D1" evidence="10">
    <location>
        <begin position="89"/>
        <end position="148"/>
    </location>
</feature>
<comment type="subcellular location">
    <subcellularLocation>
        <location evidence="1 6">Bacterial flagellum basal body</location>
    </subcellularLocation>
</comment>
<keyword evidence="12" id="KW-1185">Reference proteome</keyword>
<dbReference type="InterPro" id="IPR037925">
    <property type="entry name" value="FlgE/F/G-like"/>
</dbReference>
<dbReference type="EMBL" id="PZZN01000001">
    <property type="protein sequence ID" value="PTM48035.1"/>
    <property type="molecule type" value="Genomic_DNA"/>
</dbReference>
<dbReference type="Pfam" id="PF22692">
    <property type="entry name" value="LlgE_F_G_D1"/>
    <property type="match status" value="1"/>
</dbReference>
<dbReference type="GO" id="GO:0030694">
    <property type="term" value="C:bacterial-type flagellum basal body, rod"/>
    <property type="evidence" value="ECO:0007669"/>
    <property type="project" value="UniProtKB-UniRule"/>
</dbReference>
<organism evidence="11 12">
    <name type="scientific">Sphingomonas aerolata</name>
    <dbReference type="NCBI Taxonomy" id="185951"/>
    <lineage>
        <taxon>Bacteria</taxon>
        <taxon>Pseudomonadati</taxon>
        <taxon>Pseudomonadota</taxon>
        <taxon>Alphaproteobacteria</taxon>
        <taxon>Sphingomonadales</taxon>
        <taxon>Sphingomonadaceae</taxon>
        <taxon>Sphingomonas</taxon>
    </lineage>
</organism>
<dbReference type="Pfam" id="PF00460">
    <property type="entry name" value="Flg_bb_rod"/>
    <property type="match status" value="1"/>
</dbReference>
<evidence type="ECO:0000313" key="11">
    <source>
        <dbReference type="EMBL" id="PTM48035.1"/>
    </source>
</evidence>
<comment type="subunit">
    <text evidence="4 6">The basal body constitutes a major portion of the flagellar organelle and consists of five rings (E,L,P,S, and M) mounted on a central rod. The rod consists of about 26 subunits of FlgG in the distal portion, and FlgB, FlgC and FlgF are thought to build up the proximal portion of the rod with about 6 subunits each.</text>
</comment>
<dbReference type="InterPro" id="IPR053967">
    <property type="entry name" value="LlgE_F_G-like_D1"/>
</dbReference>
<evidence type="ECO:0000256" key="2">
    <source>
        <dbReference type="ARBA" id="ARBA00009677"/>
    </source>
</evidence>
<evidence type="ECO:0000256" key="7">
    <source>
        <dbReference type="SAM" id="MobiDB-lite"/>
    </source>
</evidence>
<dbReference type="NCBIfam" id="TIGR03506">
    <property type="entry name" value="FlgEFG_subfam"/>
    <property type="match status" value="1"/>
</dbReference>
<protein>
    <recommendedName>
        <fullName evidence="5 6">Flagellar basal-body rod protein FlgF</fullName>
    </recommendedName>
</protein>
<gene>
    <name evidence="11" type="ORF">C8J24_1443</name>
</gene>
<proteinExistence type="inferred from homology"/>
<evidence type="ECO:0000256" key="6">
    <source>
        <dbReference type="RuleBase" id="RU362116"/>
    </source>
</evidence>
<name>A0A2T4YW44_9SPHN</name>
<keyword evidence="11" id="KW-0966">Cell projection</keyword>
<accession>A0A2T4YW44</accession>
<dbReference type="GO" id="GO:0071978">
    <property type="term" value="P:bacterial-type flagellum-dependent swarming motility"/>
    <property type="evidence" value="ECO:0007669"/>
    <property type="project" value="TreeGrafter"/>
</dbReference>
<reference evidence="11 12" key="1">
    <citation type="submission" date="2018-04" db="EMBL/GenBank/DDBJ databases">
        <title>Genomic Encyclopedia of Type Strains, Phase III (KMG-III): the genomes of soil and plant-associated and newly described type strains.</title>
        <authorList>
            <person name="Whitman W."/>
        </authorList>
    </citation>
    <scope>NUCLEOTIDE SEQUENCE [LARGE SCALE GENOMIC DNA]</scope>
    <source>
        <strain evidence="11 12">NW12</strain>
    </source>
</reference>
<comment type="similarity">
    <text evidence="2 6">Belongs to the flagella basal body rod proteins family.</text>
</comment>